<feature type="compositionally biased region" description="Polar residues" evidence="1">
    <location>
        <begin position="102"/>
        <end position="112"/>
    </location>
</feature>
<dbReference type="VEuPathDB" id="CryptoDB:Cvel_21117"/>
<feature type="region of interest" description="Disordered" evidence="1">
    <location>
        <begin position="1"/>
        <end position="224"/>
    </location>
</feature>
<evidence type="ECO:0000313" key="2">
    <source>
        <dbReference type="EMBL" id="CEM26392.1"/>
    </source>
</evidence>
<sequence length="420" mass="45519">MSPRVVSSVPITRTSTQPSATQQVLSSALSTGGGSSMKGGTQKDQKEVHISQEVDSPMETREPQVEPSTFPATGLSSFSAIRRPPPLPVRASLPAPSHGATPPSSLSKTRTNVPRAIITFSKAGEADETETDTLRERGRESPVASPAAAPATFPVMPPRVPLLRDRRRVSPRPAVRGGMEIPSGREISPLSLHATDPSPSLSPSSAKGLSGRERDRVEGGDREKYFGVSGEMSMSRSSLADRDRKWVATERLKGALKTRLASEVAAAFGRLQQWTSENRAHSVSHRMEVWGDGWLSEWSLRELEKERRALIASVEEASVRGVQQEQSLKELSGLVTNLRGQASHAHELFGQATLARRALACEAVVRTIRKRVQGSFTKMREQLRGGGGSRAERQRVAAGVLRRTLMAATQRHVALAWSVA</sequence>
<protein>
    <submittedName>
        <fullName evidence="2">Uncharacterized protein</fullName>
    </submittedName>
</protein>
<feature type="compositionally biased region" description="Basic and acidic residues" evidence="1">
    <location>
        <begin position="210"/>
        <end position="224"/>
    </location>
</feature>
<evidence type="ECO:0000256" key="1">
    <source>
        <dbReference type="SAM" id="MobiDB-lite"/>
    </source>
</evidence>
<feature type="compositionally biased region" description="Polar residues" evidence="1">
    <location>
        <begin position="9"/>
        <end position="24"/>
    </location>
</feature>
<dbReference type="EMBL" id="CDMZ01001053">
    <property type="protein sequence ID" value="CEM26392.1"/>
    <property type="molecule type" value="Genomic_DNA"/>
</dbReference>
<feature type="compositionally biased region" description="Basic and acidic residues" evidence="1">
    <location>
        <begin position="41"/>
        <end position="64"/>
    </location>
</feature>
<organism evidence="2">
    <name type="scientific">Chromera velia CCMP2878</name>
    <dbReference type="NCBI Taxonomy" id="1169474"/>
    <lineage>
        <taxon>Eukaryota</taxon>
        <taxon>Sar</taxon>
        <taxon>Alveolata</taxon>
        <taxon>Colpodellida</taxon>
        <taxon>Chromeraceae</taxon>
        <taxon>Chromera</taxon>
    </lineage>
</organism>
<name>A0A0G4GB68_9ALVE</name>
<accession>A0A0G4GB68</accession>
<feature type="compositionally biased region" description="Low complexity" evidence="1">
    <location>
        <begin position="141"/>
        <end position="151"/>
    </location>
</feature>
<feature type="compositionally biased region" description="Polar residues" evidence="1">
    <location>
        <begin position="197"/>
        <end position="207"/>
    </location>
</feature>
<feature type="compositionally biased region" description="Polar residues" evidence="1">
    <location>
        <begin position="66"/>
        <end position="79"/>
    </location>
</feature>
<gene>
    <name evidence="2" type="ORF">Cvel_21117</name>
</gene>
<proteinExistence type="predicted"/>
<dbReference type="AlphaFoldDB" id="A0A0G4GB68"/>
<reference evidence="2" key="1">
    <citation type="submission" date="2014-11" db="EMBL/GenBank/DDBJ databases">
        <authorList>
            <person name="Otto D Thomas"/>
            <person name="Naeem Raeece"/>
        </authorList>
    </citation>
    <scope>NUCLEOTIDE SEQUENCE</scope>
</reference>